<proteinExistence type="predicted"/>
<evidence type="ECO:0000313" key="6">
    <source>
        <dbReference type="Proteomes" id="UP000254765"/>
    </source>
</evidence>
<dbReference type="Pfam" id="PF00717">
    <property type="entry name" value="Peptidase_S24"/>
    <property type="match status" value="1"/>
</dbReference>
<dbReference type="SUPFAM" id="SSF51306">
    <property type="entry name" value="LexA/Signal peptidase"/>
    <property type="match status" value="1"/>
</dbReference>
<keyword evidence="2" id="KW-0238">DNA-binding</keyword>
<keyword evidence="1" id="KW-0805">Transcription regulation</keyword>
<dbReference type="GO" id="GO:0003677">
    <property type="term" value="F:DNA binding"/>
    <property type="evidence" value="ECO:0007669"/>
    <property type="project" value="UniProtKB-KW"/>
</dbReference>
<gene>
    <name evidence="5" type="ORF">NCTC10211_02983</name>
</gene>
<dbReference type="CDD" id="cd00093">
    <property type="entry name" value="HTH_XRE"/>
    <property type="match status" value="1"/>
</dbReference>
<name>A0A379Z2N3_SERMA</name>
<dbReference type="Proteomes" id="UP000254765">
    <property type="component" value="Unassembled WGS sequence"/>
</dbReference>
<organism evidence="5 6">
    <name type="scientific">Serratia marcescens</name>
    <dbReference type="NCBI Taxonomy" id="615"/>
    <lineage>
        <taxon>Bacteria</taxon>
        <taxon>Pseudomonadati</taxon>
        <taxon>Pseudomonadota</taxon>
        <taxon>Gammaproteobacteria</taxon>
        <taxon>Enterobacterales</taxon>
        <taxon>Yersiniaceae</taxon>
        <taxon>Serratia</taxon>
    </lineage>
</organism>
<reference evidence="5 6" key="1">
    <citation type="submission" date="2018-06" db="EMBL/GenBank/DDBJ databases">
        <authorList>
            <consortium name="Pathogen Informatics"/>
            <person name="Doyle S."/>
        </authorList>
    </citation>
    <scope>NUCLEOTIDE SEQUENCE [LARGE SCALE GENOMIC DNA]</scope>
    <source>
        <strain evidence="5 6">NCTC10211</strain>
    </source>
</reference>
<evidence type="ECO:0000256" key="1">
    <source>
        <dbReference type="ARBA" id="ARBA00023015"/>
    </source>
</evidence>
<dbReference type="InterPro" id="IPR036286">
    <property type="entry name" value="LexA/Signal_pep-like_sf"/>
</dbReference>
<dbReference type="InterPro" id="IPR015927">
    <property type="entry name" value="Peptidase_S24_S26A/B/C"/>
</dbReference>
<evidence type="ECO:0000256" key="3">
    <source>
        <dbReference type="ARBA" id="ARBA00023163"/>
    </source>
</evidence>
<keyword evidence="3" id="KW-0804">Transcription</keyword>
<accession>A0A379Z2N3</accession>
<dbReference type="CDD" id="cd06529">
    <property type="entry name" value="S24_LexA-like"/>
    <property type="match status" value="1"/>
</dbReference>
<feature type="domain" description="Peptidase S24/S26A/S26B/S26C" evidence="4">
    <location>
        <begin position="142"/>
        <end position="263"/>
    </location>
</feature>
<evidence type="ECO:0000259" key="4">
    <source>
        <dbReference type="Pfam" id="PF00717"/>
    </source>
</evidence>
<dbReference type="InterPro" id="IPR039418">
    <property type="entry name" value="LexA-like"/>
</dbReference>
<dbReference type="PANTHER" id="PTHR40661:SF2">
    <property type="entry name" value="HTH-TYPE TRANSCRIPTIONAL REGULATOR PRTR"/>
    <property type="match status" value="1"/>
</dbReference>
<evidence type="ECO:0000256" key="2">
    <source>
        <dbReference type="ARBA" id="ARBA00023125"/>
    </source>
</evidence>
<protein>
    <submittedName>
        <fullName evidence="5">Peptidase S24-like</fullName>
    </submittedName>
</protein>
<dbReference type="PANTHER" id="PTHR40661">
    <property type="match status" value="1"/>
</dbReference>
<sequence>MRKCFFSKIVIYLFAKECDHCTMETKEIRRNNLRELMARYARQGVNQNEFATLVESSAPTLSQIIGEKSSRNLGDNLARRIEARLNLPKGWFDVFHEKQLVRPFDNVAAESDFQPARLKPVVWEDTEQDKEEFVEIPLLDIDFSAGDGCYEIVDREEFSLIFRRYYLHKMGVAVNAARIIRISGSSMEPRLQDGDVVGINTDDTRIREGKTYAIRHGNLLRVKVLIEQPDGGVIIRSLNREEYQDEHLSYQQRKEQLVVLGRVFWSSSSW</sequence>
<evidence type="ECO:0000313" key="5">
    <source>
        <dbReference type="EMBL" id="SUI54407.1"/>
    </source>
</evidence>
<dbReference type="Gene3D" id="2.10.109.10">
    <property type="entry name" value="Umud Fragment, subunit A"/>
    <property type="match status" value="1"/>
</dbReference>
<dbReference type="InterPro" id="IPR001387">
    <property type="entry name" value="Cro/C1-type_HTH"/>
</dbReference>
<dbReference type="EMBL" id="UGYK01000002">
    <property type="protein sequence ID" value="SUI54407.1"/>
    <property type="molecule type" value="Genomic_DNA"/>
</dbReference>
<dbReference type="AlphaFoldDB" id="A0A379Z2N3"/>